<comment type="caution">
    <text evidence="2">The sequence shown here is derived from an EMBL/GenBank/DDBJ whole genome shotgun (WGS) entry which is preliminary data.</text>
</comment>
<keyword evidence="3" id="KW-1185">Reference proteome</keyword>
<feature type="compositionally biased region" description="Polar residues" evidence="1">
    <location>
        <begin position="93"/>
        <end position="120"/>
    </location>
</feature>
<evidence type="ECO:0000256" key="1">
    <source>
        <dbReference type="SAM" id="MobiDB-lite"/>
    </source>
</evidence>
<dbReference type="AlphaFoldDB" id="A0A1R3IXK2"/>
<dbReference type="Proteomes" id="UP000187203">
    <property type="component" value="Unassembled WGS sequence"/>
</dbReference>
<accession>A0A1R3IXK2</accession>
<protein>
    <submittedName>
        <fullName evidence="2">Uncharacterized protein</fullName>
    </submittedName>
</protein>
<dbReference type="EMBL" id="AWUE01017339">
    <property type="protein sequence ID" value="OMO87305.1"/>
    <property type="molecule type" value="Genomic_DNA"/>
</dbReference>
<dbReference type="PANTHER" id="PTHR33155:SF8">
    <property type="entry name" value="PROTEIN FANTASTIC FOUR 1"/>
    <property type="match status" value="1"/>
</dbReference>
<dbReference type="InterPro" id="IPR021410">
    <property type="entry name" value="FAF"/>
</dbReference>
<proteinExistence type="predicted"/>
<gene>
    <name evidence="2" type="ORF">COLO4_20689</name>
</gene>
<dbReference type="PANTHER" id="PTHR33155">
    <property type="entry name" value="FANTASTIC FOUR-LIKE PROTEIN (DUF3049)"/>
    <property type="match status" value="1"/>
</dbReference>
<organism evidence="2 3">
    <name type="scientific">Corchorus olitorius</name>
    <dbReference type="NCBI Taxonomy" id="93759"/>
    <lineage>
        <taxon>Eukaryota</taxon>
        <taxon>Viridiplantae</taxon>
        <taxon>Streptophyta</taxon>
        <taxon>Embryophyta</taxon>
        <taxon>Tracheophyta</taxon>
        <taxon>Spermatophyta</taxon>
        <taxon>Magnoliopsida</taxon>
        <taxon>eudicotyledons</taxon>
        <taxon>Gunneridae</taxon>
        <taxon>Pentapetalae</taxon>
        <taxon>rosids</taxon>
        <taxon>malvids</taxon>
        <taxon>Malvales</taxon>
        <taxon>Malvaceae</taxon>
        <taxon>Grewioideae</taxon>
        <taxon>Apeibeae</taxon>
        <taxon>Corchorus</taxon>
    </lineage>
</organism>
<feature type="region of interest" description="Disordered" evidence="1">
    <location>
        <begin position="76"/>
        <end position="120"/>
    </location>
</feature>
<name>A0A1R3IXK2_9ROSI</name>
<sequence>MSSTDPLNTNMGGWSILQSLANVNTKNSTDNKVYAHPLVKRSSTKLVEKILAMCTESLGNETKSAVGEFDMSLETPVSNNVTKPRESLGRGKMSNNFPSPLTPSFNGVQSVSSTRRLAAS</sequence>
<reference evidence="3" key="1">
    <citation type="submission" date="2013-09" db="EMBL/GenBank/DDBJ databases">
        <title>Corchorus olitorius genome sequencing.</title>
        <authorList>
            <person name="Alam M."/>
            <person name="Haque M.S."/>
            <person name="Islam M.S."/>
            <person name="Emdad E.M."/>
            <person name="Islam M.M."/>
            <person name="Ahmed B."/>
            <person name="Halim A."/>
            <person name="Hossen Q.M.M."/>
            <person name="Hossain M.Z."/>
            <person name="Ahmed R."/>
            <person name="Khan M.M."/>
            <person name="Islam R."/>
            <person name="Rashid M.M."/>
            <person name="Khan S.A."/>
            <person name="Rahman M.S."/>
            <person name="Alam M."/>
            <person name="Yahiya A.S."/>
            <person name="Khan M.S."/>
            <person name="Azam M.S."/>
            <person name="Haque T."/>
            <person name="Lashkar M.Z.H."/>
            <person name="Akhand A.I."/>
            <person name="Morshed G."/>
            <person name="Roy S."/>
            <person name="Uddin K.S."/>
            <person name="Rabeya T."/>
            <person name="Hossain A.S."/>
            <person name="Chowdhury A."/>
            <person name="Snigdha A.R."/>
            <person name="Mortoza M.S."/>
            <person name="Matin S.A."/>
            <person name="Hoque S.M.E."/>
            <person name="Islam M.K."/>
            <person name="Roy D.K."/>
            <person name="Haider R."/>
            <person name="Moosa M.M."/>
            <person name="Elias S.M."/>
            <person name="Hasan A.M."/>
            <person name="Jahan S."/>
            <person name="Shafiuddin M."/>
            <person name="Mahmood N."/>
            <person name="Shommy N.S."/>
        </authorList>
    </citation>
    <scope>NUCLEOTIDE SEQUENCE [LARGE SCALE GENOMIC DNA]</scope>
    <source>
        <strain evidence="3">cv. O-4</strain>
    </source>
</reference>
<evidence type="ECO:0000313" key="3">
    <source>
        <dbReference type="Proteomes" id="UP000187203"/>
    </source>
</evidence>
<evidence type="ECO:0000313" key="2">
    <source>
        <dbReference type="EMBL" id="OMO87305.1"/>
    </source>
</evidence>
<dbReference type="OrthoDB" id="1916983at2759"/>